<dbReference type="InterPro" id="IPR051714">
    <property type="entry name" value="Znf_CCHC_NABP"/>
</dbReference>
<dbReference type="SUPFAM" id="SSF57756">
    <property type="entry name" value="Retrovirus zinc finger-like domains"/>
    <property type="match status" value="2"/>
</dbReference>
<dbReference type="Proteomes" id="UP001057375">
    <property type="component" value="Unassembled WGS sequence"/>
</dbReference>
<evidence type="ECO:0000256" key="1">
    <source>
        <dbReference type="PROSITE-ProRule" id="PRU00047"/>
    </source>
</evidence>
<evidence type="ECO:0000259" key="3">
    <source>
        <dbReference type="PROSITE" id="PS50158"/>
    </source>
</evidence>
<evidence type="ECO:0000313" key="4">
    <source>
        <dbReference type="EMBL" id="GKT37581.1"/>
    </source>
</evidence>
<comment type="caution">
    <text evidence="4">The sequence shown here is derived from an EMBL/GenBank/DDBJ whole genome shotgun (WGS) entry which is preliminary data.</text>
</comment>
<dbReference type="Gene3D" id="4.10.60.10">
    <property type="entry name" value="Zinc finger, CCHC-type"/>
    <property type="match status" value="1"/>
</dbReference>
<reference evidence="4" key="1">
    <citation type="submission" date="2022-03" db="EMBL/GenBank/DDBJ databases">
        <title>Draft genome sequence of Aduncisulcus paluster, a free-living microaerophilic Fornicata.</title>
        <authorList>
            <person name="Yuyama I."/>
            <person name="Kume K."/>
            <person name="Tamura T."/>
            <person name="Inagaki Y."/>
            <person name="Hashimoto T."/>
        </authorList>
    </citation>
    <scope>NUCLEOTIDE SEQUENCE</scope>
    <source>
        <strain evidence="4">NY0171</strain>
    </source>
</reference>
<keyword evidence="5" id="KW-1185">Reference proteome</keyword>
<dbReference type="PROSITE" id="PS50158">
    <property type="entry name" value="ZF_CCHC"/>
    <property type="match status" value="2"/>
</dbReference>
<dbReference type="PANTHER" id="PTHR23002">
    <property type="entry name" value="ZINC FINGER CCHC DOMAIN CONTAINING PROTEIN"/>
    <property type="match status" value="1"/>
</dbReference>
<sequence length="202" mass="22843">SLKGISEKEITKYVESYLDTLESITDRTEKPEEKHLLKLFIKGIKNQRFRTRMATGLSTIDDPDFDDAVRLIYEEAQTVEEDLKDVIEYADSKLRTGKSPKRERCSYCGKLGHTEAECWKKHPELRKKGQGSSRLKGRSSFSEARTRGSSAGKKEVKCYKCGEIGHISPNCPLNKKKKDGELKVLNDTANLNVQKKVSLMAG</sequence>
<keyword evidence="1" id="KW-0479">Metal-binding</keyword>
<dbReference type="EMBL" id="BQXS01004838">
    <property type="protein sequence ID" value="GKT37581.1"/>
    <property type="molecule type" value="Genomic_DNA"/>
</dbReference>
<feature type="domain" description="CCHC-type" evidence="3">
    <location>
        <begin position="157"/>
        <end position="172"/>
    </location>
</feature>
<proteinExistence type="predicted"/>
<feature type="non-terminal residue" evidence="4">
    <location>
        <position position="202"/>
    </location>
</feature>
<dbReference type="Pfam" id="PF00098">
    <property type="entry name" value="zf-CCHC"/>
    <property type="match status" value="1"/>
</dbReference>
<name>A0ABQ5KZR1_9EUKA</name>
<organism evidence="4 5">
    <name type="scientific">Aduncisulcus paluster</name>
    <dbReference type="NCBI Taxonomy" id="2918883"/>
    <lineage>
        <taxon>Eukaryota</taxon>
        <taxon>Metamonada</taxon>
        <taxon>Carpediemonas-like organisms</taxon>
        <taxon>Aduncisulcus</taxon>
    </lineage>
</organism>
<dbReference type="SMART" id="SM00343">
    <property type="entry name" value="ZnF_C2HC"/>
    <property type="match status" value="2"/>
</dbReference>
<feature type="compositionally biased region" description="Polar residues" evidence="2">
    <location>
        <begin position="139"/>
        <end position="148"/>
    </location>
</feature>
<dbReference type="InterPro" id="IPR036875">
    <property type="entry name" value="Znf_CCHC_sf"/>
</dbReference>
<evidence type="ECO:0000256" key="2">
    <source>
        <dbReference type="SAM" id="MobiDB-lite"/>
    </source>
</evidence>
<feature type="region of interest" description="Disordered" evidence="2">
    <location>
        <begin position="127"/>
        <end position="148"/>
    </location>
</feature>
<accession>A0ABQ5KZR1</accession>
<dbReference type="InterPro" id="IPR001878">
    <property type="entry name" value="Znf_CCHC"/>
</dbReference>
<feature type="domain" description="CCHC-type" evidence="3">
    <location>
        <begin position="104"/>
        <end position="118"/>
    </location>
</feature>
<protein>
    <recommendedName>
        <fullName evidence="3">CCHC-type domain-containing protein</fullName>
    </recommendedName>
</protein>
<evidence type="ECO:0000313" key="5">
    <source>
        <dbReference type="Proteomes" id="UP001057375"/>
    </source>
</evidence>
<keyword evidence="1" id="KW-0863">Zinc-finger</keyword>
<gene>
    <name evidence="4" type="ORF">ADUPG1_003519</name>
</gene>
<keyword evidence="1" id="KW-0862">Zinc</keyword>
<feature type="non-terminal residue" evidence="4">
    <location>
        <position position="1"/>
    </location>
</feature>